<dbReference type="Gene3D" id="3.90.170.10">
    <property type="entry name" value="Adenylosuccinate Synthetase, subunit A, domain 3"/>
    <property type="match status" value="2"/>
</dbReference>
<dbReference type="InterPro" id="IPR018220">
    <property type="entry name" value="Adenylosuccin_syn_GTP-bd"/>
</dbReference>
<feature type="binding site" evidence="8">
    <location>
        <position position="42"/>
    </location>
    <ligand>
        <name>Mg(2+)</name>
        <dbReference type="ChEBI" id="CHEBI:18420"/>
    </ligand>
</feature>
<keyword evidence="11" id="KW-1185">Reference proteome</keyword>
<dbReference type="GO" id="GO:0000287">
    <property type="term" value="F:magnesium ion binding"/>
    <property type="evidence" value="ECO:0007669"/>
    <property type="project" value="UniProtKB-UniRule"/>
</dbReference>
<keyword evidence="6 8" id="KW-0460">Magnesium</keyword>
<feature type="binding site" description="in other chain" evidence="8">
    <location>
        <position position="191"/>
    </location>
    <ligand>
        <name>IMP</name>
        <dbReference type="ChEBI" id="CHEBI:58053"/>
        <note>ligand shared between dimeric partners</note>
    </ligand>
</feature>
<dbReference type="CDD" id="cd03108">
    <property type="entry name" value="AdSS"/>
    <property type="match status" value="1"/>
</dbReference>
<comment type="subunit">
    <text evidence="8">Homodimer.</text>
</comment>
<protein>
    <recommendedName>
        <fullName evidence="8 9">Adenylosuccinate synthetase</fullName>
        <shortName evidence="8">AMPSase</shortName>
        <shortName evidence="8">AdSS</shortName>
        <ecNumber evidence="8 9">6.3.4.4</ecNumber>
    </recommendedName>
    <alternativeName>
        <fullName evidence="8">IMP--aspartate ligase</fullName>
    </alternativeName>
</protein>
<evidence type="ECO:0000256" key="4">
    <source>
        <dbReference type="ARBA" id="ARBA00022741"/>
    </source>
</evidence>
<comment type="pathway">
    <text evidence="8 9">Purine metabolism; AMP biosynthesis via de novo pathway; AMP from IMP: step 1/2.</text>
</comment>
<dbReference type="GO" id="GO:0004019">
    <property type="term" value="F:adenylosuccinate synthase activity"/>
    <property type="evidence" value="ECO:0007669"/>
    <property type="project" value="UniProtKB-UniRule"/>
</dbReference>
<evidence type="ECO:0000256" key="7">
    <source>
        <dbReference type="ARBA" id="ARBA00023134"/>
    </source>
</evidence>
<dbReference type="GO" id="GO:0044208">
    <property type="term" value="P:'de novo' AMP biosynthetic process"/>
    <property type="evidence" value="ECO:0007669"/>
    <property type="project" value="UniProtKB-UniRule"/>
</dbReference>
<dbReference type="AlphaFoldDB" id="A0A075MMS9"/>
<feature type="binding site" evidence="8">
    <location>
        <begin position="281"/>
        <end position="283"/>
    </location>
    <ligand>
        <name>GTP</name>
        <dbReference type="ChEBI" id="CHEBI:37565"/>
    </ligand>
</feature>
<organism evidence="10 11">
    <name type="scientific">Candidatus Nitrososphaera evergladensis SR1</name>
    <dbReference type="NCBI Taxonomy" id="1459636"/>
    <lineage>
        <taxon>Archaea</taxon>
        <taxon>Nitrososphaerota</taxon>
        <taxon>Nitrososphaeria</taxon>
        <taxon>Nitrososphaerales</taxon>
        <taxon>Nitrososphaeraceae</taxon>
        <taxon>Nitrososphaera</taxon>
    </lineage>
</organism>
<dbReference type="GO" id="GO:0005525">
    <property type="term" value="F:GTP binding"/>
    <property type="evidence" value="ECO:0007669"/>
    <property type="project" value="UniProtKB-UniRule"/>
</dbReference>
<evidence type="ECO:0000256" key="6">
    <source>
        <dbReference type="ARBA" id="ARBA00022842"/>
    </source>
</evidence>
<evidence type="ECO:0000313" key="10">
    <source>
        <dbReference type="EMBL" id="AIF82736.1"/>
    </source>
</evidence>
<dbReference type="NCBIfam" id="NF003295">
    <property type="entry name" value="PRK04293.1"/>
    <property type="match status" value="1"/>
</dbReference>
<feature type="binding site" evidence="8">
    <location>
        <position position="13"/>
    </location>
    <ligand>
        <name>Mg(2+)</name>
        <dbReference type="ChEBI" id="CHEBI:18420"/>
    </ligand>
</feature>
<feature type="binding site" evidence="8">
    <location>
        <begin position="321"/>
        <end position="323"/>
    </location>
    <ligand>
        <name>GTP</name>
        <dbReference type="ChEBI" id="CHEBI:37565"/>
    </ligand>
</feature>
<dbReference type="GeneID" id="41596517"/>
<dbReference type="SMART" id="SM00788">
    <property type="entry name" value="Adenylsucc_synt"/>
    <property type="match status" value="1"/>
</dbReference>
<evidence type="ECO:0000256" key="8">
    <source>
        <dbReference type="HAMAP-Rule" id="MF_00011"/>
    </source>
</evidence>
<dbReference type="InterPro" id="IPR001114">
    <property type="entry name" value="Adenylosuccinate_synthetase"/>
</dbReference>
<comment type="subcellular location">
    <subcellularLocation>
        <location evidence="8">Cytoplasm</location>
    </subcellularLocation>
</comment>
<feature type="binding site" description="in other chain" evidence="8">
    <location>
        <position position="176"/>
    </location>
    <ligand>
        <name>IMP</name>
        <dbReference type="ChEBI" id="CHEBI:58053"/>
        <note>ligand shared between dimeric partners</note>
    </ligand>
</feature>
<comment type="function">
    <text evidence="8">Plays an important role in the de novo pathway of purine nucleotide biosynthesis. Catalyzes the first committed step in the biosynthesis of AMP from IMP.</text>
</comment>
<evidence type="ECO:0000256" key="5">
    <source>
        <dbReference type="ARBA" id="ARBA00022755"/>
    </source>
</evidence>
<keyword evidence="4 8" id="KW-0547">Nucleotide-binding</keyword>
<dbReference type="OrthoDB" id="372247at2157"/>
<dbReference type="UniPathway" id="UPA00075">
    <property type="reaction ID" value="UER00335"/>
</dbReference>
<dbReference type="eggNOG" id="arCOG04387">
    <property type="taxonomic scope" value="Archaea"/>
</dbReference>
<evidence type="ECO:0000256" key="3">
    <source>
        <dbReference type="ARBA" id="ARBA00022723"/>
    </source>
</evidence>
<accession>A0A075MMS9</accession>
<name>A0A075MMS9_9ARCH</name>
<comment type="cofactor">
    <cofactor evidence="8">
        <name>Mg(2+)</name>
        <dbReference type="ChEBI" id="CHEBI:18420"/>
    </cofactor>
    <text evidence="8">Binds 1 Mg(2+) ion per subunit.</text>
</comment>
<dbReference type="InterPro" id="IPR042111">
    <property type="entry name" value="Adenylosuccinate_synth_dom3"/>
</dbReference>
<dbReference type="Proteomes" id="UP000028194">
    <property type="component" value="Chromosome"/>
</dbReference>
<feature type="binding site" description="in other chain" evidence="8">
    <location>
        <begin position="40"/>
        <end position="43"/>
    </location>
    <ligand>
        <name>IMP</name>
        <dbReference type="ChEBI" id="CHEBI:58053"/>
        <note>ligand shared between dimeric partners</note>
    </ligand>
</feature>
<evidence type="ECO:0000256" key="2">
    <source>
        <dbReference type="ARBA" id="ARBA00022598"/>
    </source>
</evidence>
<feature type="binding site" description="in other chain" evidence="8">
    <location>
        <begin position="13"/>
        <end position="16"/>
    </location>
    <ligand>
        <name>IMP</name>
        <dbReference type="ChEBI" id="CHEBI:58053"/>
        <note>ligand shared between dimeric partners</note>
    </ligand>
</feature>
<evidence type="ECO:0000256" key="1">
    <source>
        <dbReference type="ARBA" id="ARBA00022490"/>
    </source>
</evidence>
<dbReference type="SUPFAM" id="SSF52540">
    <property type="entry name" value="P-loop containing nucleoside triphosphate hydrolases"/>
    <property type="match status" value="1"/>
</dbReference>
<feature type="active site" description="Proton acceptor" evidence="8">
    <location>
        <position position="13"/>
    </location>
</feature>
<dbReference type="KEGG" id="nev:NTE_00656"/>
<dbReference type="Gene3D" id="3.40.440.10">
    <property type="entry name" value="Adenylosuccinate Synthetase, subunit A, domain 1"/>
    <property type="match status" value="2"/>
</dbReference>
<dbReference type="HAMAP" id="MF_00011">
    <property type="entry name" value="Adenylosucc_synth"/>
    <property type="match status" value="1"/>
</dbReference>
<dbReference type="RefSeq" id="WP_148699647.1">
    <property type="nucleotide sequence ID" value="NZ_CP007174.1"/>
</dbReference>
<dbReference type="STRING" id="1459636.NTE_00656"/>
<feature type="binding site" evidence="8">
    <location>
        <begin position="249"/>
        <end position="255"/>
    </location>
    <ligand>
        <name>substrate</name>
    </ligand>
</feature>
<keyword evidence="3 8" id="KW-0479">Metal-binding</keyword>
<dbReference type="GO" id="GO:0046040">
    <property type="term" value="P:IMP metabolic process"/>
    <property type="evidence" value="ECO:0007669"/>
    <property type="project" value="TreeGrafter"/>
</dbReference>
<dbReference type="EMBL" id="CP007174">
    <property type="protein sequence ID" value="AIF82736.1"/>
    <property type="molecule type" value="Genomic_DNA"/>
</dbReference>
<dbReference type="InterPro" id="IPR042109">
    <property type="entry name" value="Adenylosuccinate_synth_dom1"/>
</dbReference>
<proteinExistence type="inferred from homology"/>
<comment type="similarity">
    <text evidence="8 9">Belongs to the adenylosuccinate synthetase family.</text>
</comment>
<feature type="binding site" description="in other chain" evidence="8">
    <location>
        <position position="124"/>
    </location>
    <ligand>
        <name>IMP</name>
        <dbReference type="ChEBI" id="CHEBI:58053"/>
        <note>ligand shared between dimeric partners</note>
    </ligand>
</feature>
<feature type="binding site" evidence="8">
    <location>
        <begin position="12"/>
        <end position="18"/>
    </location>
    <ligand>
        <name>GTP</name>
        <dbReference type="ChEBI" id="CHEBI:37565"/>
    </ligand>
</feature>
<evidence type="ECO:0000256" key="9">
    <source>
        <dbReference type="RuleBase" id="RU000520"/>
    </source>
</evidence>
<gene>
    <name evidence="8" type="primary">purA</name>
    <name evidence="10" type="ORF">NTE_00656</name>
</gene>
<keyword evidence="1 8" id="KW-0963">Cytoplasm</keyword>
<keyword evidence="2 8" id="KW-0436">Ligase</keyword>
<keyword evidence="7 8" id="KW-0342">GTP-binding</keyword>
<dbReference type="PROSITE" id="PS01266">
    <property type="entry name" value="ADENYLOSUCCIN_SYN_1"/>
    <property type="match status" value="1"/>
</dbReference>
<dbReference type="EC" id="6.3.4.4" evidence="8 9"/>
<dbReference type="FunFam" id="3.40.440.10:FF:000007">
    <property type="entry name" value="Adenylosuccinate synthetase"/>
    <property type="match status" value="1"/>
</dbReference>
<feature type="binding site" description="in other chain" evidence="8">
    <location>
        <position position="253"/>
    </location>
    <ligand>
        <name>IMP</name>
        <dbReference type="ChEBI" id="CHEBI:58053"/>
        <note>ligand shared between dimeric partners</note>
    </ligand>
</feature>
<keyword evidence="5 8" id="KW-0658">Purine biosynthesis</keyword>
<sequence length="335" mass="36202">MPCLVTVGGFFGDEGKGKIIAYLAKKDNPVIAVRGGVGPNAGHTFAFEGKEYKVRMLPSAALNPATRLLIGAGVLVNPQVLLKEIEMFKADDRTYVDAQCGIIEQSHIDRDKSEDHLKGKIGTTGTGTGPANADRALRTLKLARDVPELSLFIEDVSNSVNYALENNENVLVEGTQGTYLSLLHGGYPFVTSKDVTASGICSDVGIGPKKVDDVLVVFKAYVTRVGGGPLANELSEDEAKKRGWMEFGSVTGRQRRAAPFDFELAKKSIRINSATQIAVTKLDVMFPSCAGVRQYEKMPADAKKFIEEIEGELGVKVTLIGTGPDLDDVVDRRRR</sequence>
<reference evidence="10 11" key="1">
    <citation type="journal article" date="2014" name="PLoS ONE">
        <title>Genome Sequence of Candidatus Nitrososphaera evergladensis from Group I.1b Enriched from Everglades Soil Reveals Novel Genomic Features of the Ammonia-Oxidizing Archaea.</title>
        <authorList>
            <person name="Zhalnina K.V."/>
            <person name="Dias R."/>
            <person name="Leonard M.T."/>
            <person name="Dorr de Quadros P."/>
            <person name="Camargo F.A."/>
            <person name="Drew J.C."/>
            <person name="Farmerie W.G."/>
            <person name="Daroub S.H."/>
            <person name="Triplett E.W."/>
        </authorList>
    </citation>
    <scope>NUCLEOTIDE SEQUENCE [LARGE SCALE GENOMIC DNA]</scope>
    <source>
        <strain evidence="10 11">SR1</strain>
    </source>
</reference>
<dbReference type="InterPro" id="IPR027417">
    <property type="entry name" value="P-loop_NTPase"/>
</dbReference>
<dbReference type="HOGENOM" id="CLU_029848_0_0_2"/>
<evidence type="ECO:0000313" key="11">
    <source>
        <dbReference type="Proteomes" id="UP000028194"/>
    </source>
</evidence>
<dbReference type="GO" id="GO:0005737">
    <property type="term" value="C:cytoplasm"/>
    <property type="evidence" value="ECO:0007669"/>
    <property type="project" value="UniProtKB-SubCell"/>
</dbReference>
<feature type="binding site" evidence="8">
    <location>
        <begin position="42"/>
        <end position="44"/>
    </location>
    <ligand>
        <name>GTP</name>
        <dbReference type="ChEBI" id="CHEBI:37565"/>
    </ligand>
</feature>
<comment type="catalytic activity">
    <reaction evidence="8 9">
        <text>IMP + L-aspartate + GTP = N(6)-(1,2-dicarboxyethyl)-AMP + GDP + phosphate + 2 H(+)</text>
        <dbReference type="Rhea" id="RHEA:15753"/>
        <dbReference type="ChEBI" id="CHEBI:15378"/>
        <dbReference type="ChEBI" id="CHEBI:29991"/>
        <dbReference type="ChEBI" id="CHEBI:37565"/>
        <dbReference type="ChEBI" id="CHEBI:43474"/>
        <dbReference type="ChEBI" id="CHEBI:57567"/>
        <dbReference type="ChEBI" id="CHEBI:58053"/>
        <dbReference type="ChEBI" id="CHEBI:58189"/>
        <dbReference type="EC" id="6.3.4.4"/>
    </reaction>
</comment>
<dbReference type="PANTHER" id="PTHR11846">
    <property type="entry name" value="ADENYLOSUCCINATE SYNTHETASE"/>
    <property type="match status" value="1"/>
</dbReference>
<dbReference type="PANTHER" id="PTHR11846:SF0">
    <property type="entry name" value="ADENYLOSUCCINATE SYNTHETASE"/>
    <property type="match status" value="1"/>
</dbReference>
<feature type="active site" description="Proton donor" evidence="8">
    <location>
        <position position="43"/>
    </location>
</feature>
<feature type="binding site" evidence="8">
    <location>
        <position position="255"/>
    </location>
    <ligand>
        <name>GTP</name>
        <dbReference type="ChEBI" id="CHEBI:37565"/>
    </ligand>
</feature>
<dbReference type="Pfam" id="PF00709">
    <property type="entry name" value="Adenylsucc_synt"/>
    <property type="match status" value="2"/>
</dbReference>
<feature type="binding site" evidence="8">
    <location>
        <position position="138"/>
    </location>
    <ligand>
        <name>IMP</name>
        <dbReference type="ChEBI" id="CHEBI:58053"/>
        <note>ligand shared between dimeric partners</note>
    </ligand>
</feature>